<organism evidence="4 5">
    <name type="scientific">Lactobacillus melliventris</name>
    <dbReference type="NCBI Taxonomy" id="1218507"/>
    <lineage>
        <taxon>Bacteria</taxon>
        <taxon>Bacillati</taxon>
        <taxon>Bacillota</taxon>
        <taxon>Bacilli</taxon>
        <taxon>Lactobacillales</taxon>
        <taxon>Lactobacillaceae</taxon>
        <taxon>Lactobacillus</taxon>
    </lineage>
</organism>
<evidence type="ECO:0000259" key="2">
    <source>
        <dbReference type="Pfam" id="PF01205"/>
    </source>
</evidence>
<sequence>MFLNENEKEDYLTIKENGNHELIIKKSRFIATVIRTLTVKEAESAINAVTQKYRDATHNTFAYTIGLNDEHVKASDNGEPSGTAGVPELKALQLMNLKNVTVVVTRYFGGIKLGAGGLIRAYFNSVTKAVEAIGVVKRVQQQGLKFQVDYKKFDETQHYLNQKKIFIDNIDYGAKVTISIFIDEDKLKQLENDLINILAGKVEFELLPQRYNEVPVTQNNYHEQ</sequence>
<dbReference type="InterPro" id="IPR036956">
    <property type="entry name" value="Impact_N_sf"/>
</dbReference>
<dbReference type="PANTHER" id="PTHR16301">
    <property type="entry name" value="IMPACT-RELATED"/>
    <property type="match status" value="1"/>
</dbReference>
<dbReference type="Pfam" id="PF09186">
    <property type="entry name" value="DUF1949"/>
    <property type="match status" value="1"/>
</dbReference>
<keyword evidence="5" id="KW-1185">Reference proteome</keyword>
<protein>
    <submittedName>
        <fullName evidence="4">YigZ family protein</fullName>
    </submittedName>
</protein>
<evidence type="ECO:0000256" key="1">
    <source>
        <dbReference type="ARBA" id="ARBA00007665"/>
    </source>
</evidence>
<dbReference type="Pfam" id="PF01205">
    <property type="entry name" value="Impact_N"/>
    <property type="match status" value="1"/>
</dbReference>
<comment type="caution">
    <text evidence="4">The sequence shown here is derived from an EMBL/GenBank/DDBJ whole genome shotgun (WGS) entry which is preliminary data.</text>
</comment>
<evidence type="ECO:0000313" key="4">
    <source>
        <dbReference type="EMBL" id="PXY84261.1"/>
    </source>
</evidence>
<dbReference type="EMBL" id="QGLG01000002">
    <property type="protein sequence ID" value="PXY84261.1"/>
    <property type="molecule type" value="Genomic_DNA"/>
</dbReference>
<gene>
    <name evidence="4" type="ORF">DK873_03670</name>
</gene>
<reference evidence="4 5" key="1">
    <citation type="submission" date="2018-05" db="EMBL/GenBank/DDBJ databases">
        <title>Reference genomes for bee gut microbiota database.</title>
        <authorList>
            <person name="Ellegaard K.M."/>
        </authorList>
    </citation>
    <scope>NUCLEOTIDE SEQUENCE [LARGE SCALE GENOMIC DNA]</scope>
    <source>
        <strain evidence="4 5">ESL0184</strain>
    </source>
</reference>
<dbReference type="NCBIfam" id="TIGR00257">
    <property type="entry name" value="IMPACT_YIGZ"/>
    <property type="match status" value="1"/>
</dbReference>
<dbReference type="InterPro" id="IPR035647">
    <property type="entry name" value="EFG_III/V"/>
</dbReference>
<dbReference type="InterPro" id="IPR001498">
    <property type="entry name" value="Impact_N"/>
</dbReference>
<feature type="domain" description="UPF0029" evidence="3">
    <location>
        <begin position="147"/>
        <end position="201"/>
    </location>
</feature>
<dbReference type="Gene3D" id="3.30.230.30">
    <property type="entry name" value="Impact, N-terminal domain"/>
    <property type="match status" value="1"/>
</dbReference>
<dbReference type="PANTHER" id="PTHR16301:SF20">
    <property type="entry name" value="IMPACT FAMILY MEMBER YIGZ"/>
    <property type="match status" value="1"/>
</dbReference>
<name>A0ABX5MZH1_9LACO</name>
<comment type="similarity">
    <text evidence="1">Belongs to the IMPACT family.</text>
</comment>
<evidence type="ECO:0000313" key="5">
    <source>
        <dbReference type="Proteomes" id="UP000247698"/>
    </source>
</evidence>
<accession>A0ABX5MZH1</accession>
<evidence type="ECO:0000259" key="3">
    <source>
        <dbReference type="Pfam" id="PF09186"/>
    </source>
</evidence>
<dbReference type="InterPro" id="IPR023582">
    <property type="entry name" value="Impact"/>
</dbReference>
<dbReference type="InterPro" id="IPR015269">
    <property type="entry name" value="UPF0029_Impact_C"/>
</dbReference>
<dbReference type="InterPro" id="IPR015796">
    <property type="entry name" value="Impact_YigZ-like"/>
</dbReference>
<dbReference type="SUPFAM" id="SSF54211">
    <property type="entry name" value="Ribosomal protein S5 domain 2-like"/>
    <property type="match status" value="1"/>
</dbReference>
<proteinExistence type="inferred from homology"/>
<dbReference type="Proteomes" id="UP000247698">
    <property type="component" value="Unassembled WGS sequence"/>
</dbReference>
<dbReference type="Gene3D" id="3.30.70.240">
    <property type="match status" value="1"/>
</dbReference>
<dbReference type="InterPro" id="IPR020568">
    <property type="entry name" value="Ribosomal_Su5_D2-typ_SF"/>
</dbReference>
<feature type="domain" description="Impact N-terminal" evidence="2">
    <location>
        <begin position="25"/>
        <end position="129"/>
    </location>
</feature>
<dbReference type="SUPFAM" id="SSF54980">
    <property type="entry name" value="EF-G C-terminal domain-like"/>
    <property type="match status" value="1"/>
</dbReference>